<organism evidence="1">
    <name type="scientific">Schistosoma curassoni</name>
    <dbReference type="NCBI Taxonomy" id="6186"/>
    <lineage>
        <taxon>Eukaryota</taxon>
        <taxon>Metazoa</taxon>
        <taxon>Spiralia</taxon>
        <taxon>Lophotrochozoa</taxon>
        <taxon>Platyhelminthes</taxon>
        <taxon>Trematoda</taxon>
        <taxon>Digenea</taxon>
        <taxon>Strigeidida</taxon>
        <taxon>Schistosomatoidea</taxon>
        <taxon>Schistosomatidae</taxon>
        <taxon>Schistosoma</taxon>
    </lineage>
</organism>
<protein>
    <submittedName>
        <fullName evidence="1">Uncharacterized protein</fullName>
    </submittedName>
</protein>
<accession>A0A183JIH5</accession>
<evidence type="ECO:0000313" key="1">
    <source>
        <dbReference type="WBParaSite" id="SCUD_0000249801-mRNA-1"/>
    </source>
</evidence>
<reference evidence="1" key="1">
    <citation type="submission" date="2016-06" db="UniProtKB">
        <authorList>
            <consortium name="WormBaseParasite"/>
        </authorList>
    </citation>
    <scope>IDENTIFICATION</scope>
</reference>
<dbReference type="WBParaSite" id="SCUD_0000249801-mRNA-1">
    <property type="protein sequence ID" value="SCUD_0000249801-mRNA-1"/>
    <property type="gene ID" value="SCUD_0000249801"/>
</dbReference>
<dbReference type="AlphaFoldDB" id="A0A183JIH5"/>
<sequence>MQPSLLQNPLGSTREWNTRRTSLRPTGKMMRVSVWATPSSTQDTLVFCSPILITQAVGKPMPVAQTLA</sequence>
<name>A0A183JIH5_9TREM</name>
<proteinExistence type="predicted"/>